<evidence type="ECO:0000256" key="1">
    <source>
        <dbReference type="SAM" id="MobiDB-lite"/>
    </source>
</evidence>
<sequence>MPSPCPAIYLFVLRCHLSTQPLPWPALLLMLALHSGSVYDYRNYAKHESDEWPLRVDWSAHPALQVPSLRPKQQEQQQQPSTARLLAQTGPSRGYDLQDSATDASGGIGGYVREEPTRSRPGEFSIPDLFRLGSETIGPCRQICFVSCRTVLNCWASSDNS</sequence>
<feature type="region of interest" description="Disordered" evidence="1">
    <location>
        <begin position="69"/>
        <end position="120"/>
    </location>
</feature>
<dbReference type="EMBL" id="KV875136">
    <property type="protein sequence ID" value="OIW22208.1"/>
    <property type="molecule type" value="Genomic_DNA"/>
</dbReference>
<dbReference type="InParanoid" id="A0A1J7IX90"/>
<evidence type="ECO:0000313" key="2">
    <source>
        <dbReference type="EMBL" id="OIW22208.1"/>
    </source>
</evidence>
<evidence type="ECO:0000313" key="3">
    <source>
        <dbReference type="Proteomes" id="UP000182658"/>
    </source>
</evidence>
<dbReference type="Proteomes" id="UP000182658">
    <property type="component" value="Unassembled WGS sequence"/>
</dbReference>
<keyword evidence="3" id="KW-1185">Reference proteome</keyword>
<accession>A0A1J7IX90</accession>
<reference evidence="2 3" key="1">
    <citation type="submission" date="2016-10" db="EMBL/GenBank/DDBJ databases">
        <title>Draft genome sequence of Coniochaeta ligniaria NRRL30616, a lignocellulolytic fungus for bioabatement of inhibitors in plant biomass hydrolysates.</title>
        <authorList>
            <consortium name="DOE Joint Genome Institute"/>
            <person name="Jimenez D.J."/>
            <person name="Hector R.E."/>
            <person name="Riley R."/>
            <person name="Sun H."/>
            <person name="Grigoriev I.V."/>
            <person name="Van Elsas J.D."/>
            <person name="Nichols N.N."/>
        </authorList>
    </citation>
    <scope>NUCLEOTIDE SEQUENCE [LARGE SCALE GENOMIC DNA]</scope>
    <source>
        <strain evidence="2 3">NRRL 30616</strain>
    </source>
</reference>
<name>A0A1J7IX90_9PEZI</name>
<gene>
    <name evidence="2" type="ORF">CONLIGDRAFT_650727</name>
</gene>
<dbReference type="AlphaFoldDB" id="A0A1J7IX90"/>
<proteinExistence type="predicted"/>
<protein>
    <submittedName>
        <fullName evidence="2">Uncharacterized protein</fullName>
    </submittedName>
</protein>
<organism evidence="2 3">
    <name type="scientific">Coniochaeta ligniaria NRRL 30616</name>
    <dbReference type="NCBI Taxonomy" id="1408157"/>
    <lineage>
        <taxon>Eukaryota</taxon>
        <taxon>Fungi</taxon>
        <taxon>Dikarya</taxon>
        <taxon>Ascomycota</taxon>
        <taxon>Pezizomycotina</taxon>
        <taxon>Sordariomycetes</taxon>
        <taxon>Sordariomycetidae</taxon>
        <taxon>Coniochaetales</taxon>
        <taxon>Coniochaetaceae</taxon>
        <taxon>Coniochaeta</taxon>
    </lineage>
</organism>